<dbReference type="PROSITE" id="PS50106">
    <property type="entry name" value="PDZ"/>
    <property type="match status" value="1"/>
</dbReference>
<comment type="subcellular location">
    <subcellularLocation>
        <location evidence="1">Cytoplasm</location>
    </subcellularLocation>
</comment>
<keyword evidence="9" id="KW-1185">Reference proteome</keyword>
<dbReference type="Proteomes" id="UP000663823">
    <property type="component" value="Unassembled WGS sequence"/>
</dbReference>
<dbReference type="PANTHER" id="PTHR24214">
    <property type="entry name" value="PDZ AND LIM DOMAIN PROTEIN ZASP"/>
    <property type="match status" value="1"/>
</dbReference>
<name>A0A813XC22_9BILA</name>
<evidence type="ECO:0000313" key="10">
    <source>
        <dbReference type="Proteomes" id="UP000663882"/>
    </source>
</evidence>
<comment type="caution">
    <text evidence="6">The sequence shown here is derived from an EMBL/GenBank/DDBJ whole genome shotgun (WGS) entry which is preliminary data.</text>
</comment>
<dbReference type="GO" id="GO:0051371">
    <property type="term" value="F:muscle alpha-actinin binding"/>
    <property type="evidence" value="ECO:0007669"/>
    <property type="project" value="TreeGrafter"/>
</dbReference>
<evidence type="ECO:0000313" key="6">
    <source>
        <dbReference type="EMBL" id="CAF0873821.1"/>
    </source>
</evidence>
<dbReference type="InterPro" id="IPR050604">
    <property type="entry name" value="PDZ-LIM_domain"/>
</dbReference>
<evidence type="ECO:0000256" key="4">
    <source>
        <dbReference type="SAM" id="MobiDB-lite"/>
    </source>
</evidence>
<dbReference type="PANTHER" id="PTHR24214:SF38">
    <property type="entry name" value="PDZ AND LIM DOMAIN PROTEIN ZASP-RELATED"/>
    <property type="match status" value="1"/>
</dbReference>
<dbReference type="GO" id="GO:0031941">
    <property type="term" value="C:filamentous actin"/>
    <property type="evidence" value="ECO:0007669"/>
    <property type="project" value="TreeGrafter"/>
</dbReference>
<gene>
    <name evidence="7" type="ORF">JXQ802_LOCUS25137</name>
    <name evidence="8" type="ORF">OTI717_LOCUS9629</name>
    <name evidence="6" type="ORF">RFH988_LOCUS7612</name>
</gene>
<dbReference type="GO" id="GO:0005912">
    <property type="term" value="C:adherens junction"/>
    <property type="evidence" value="ECO:0007669"/>
    <property type="project" value="TreeGrafter"/>
</dbReference>
<dbReference type="GO" id="GO:0030036">
    <property type="term" value="P:actin cytoskeleton organization"/>
    <property type="evidence" value="ECO:0007669"/>
    <property type="project" value="TreeGrafter"/>
</dbReference>
<dbReference type="EMBL" id="CAJNOO010000243">
    <property type="protein sequence ID" value="CAF0873821.1"/>
    <property type="molecule type" value="Genomic_DNA"/>
</dbReference>
<dbReference type="EMBL" id="CAJOAX010000828">
    <property type="protein sequence ID" value="CAF3655842.1"/>
    <property type="molecule type" value="Genomic_DNA"/>
</dbReference>
<dbReference type="EMBL" id="CAJNOL010000836">
    <property type="protein sequence ID" value="CAF1214991.1"/>
    <property type="molecule type" value="Genomic_DNA"/>
</dbReference>
<evidence type="ECO:0000256" key="3">
    <source>
        <dbReference type="ARBA" id="ARBA00023038"/>
    </source>
</evidence>
<dbReference type="Proteomes" id="UP000663870">
    <property type="component" value="Unassembled WGS sequence"/>
</dbReference>
<organism evidence="6 10">
    <name type="scientific">Rotaria sordida</name>
    <dbReference type="NCBI Taxonomy" id="392033"/>
    <lineage>
        <taxon>Eukaryota</taxon>
        <taxon>Metazoa</taxon>
        <taxon>Spiralia</taxon>
        <taxon>Gnathifera</taxon>
        <taxon>Rotifera</taxon>
        <taxon>Eurotatoria</taxon>
        <taxon>Bdelloidea</taxon>
        <taxon>Philodinida</taxon>
        <taxon>Philodinidae</taxon>
        <taxon>Rotaria</taxon>
    </lineage>
</organism>
<keyword evidence="3" id="KW-0862">Zinc</keyword>
<dbReference type="Pfam" id="PF00595">
    <property type="entry name" value="PDZ"/>
    <property type="match status" value="1"/>
</dbReference>
<sequence>MDYSLFPSVPVFLERSSLDQNWGFRLQGGADYRFPLSIKKVTANSPSHNKLHPGDGIASIEGQDTSSMKHEDAENLIRNSLRLELTLRRGQFSPIRPARPPIKFGPGPQAHVNSALYNTTTPNNYRRF</sequence>
<dbReference type="GO" id="GO:0030018">
    <property type="term" value="C:Z disc"/>
    <property type="evidence" value="ECO:0007669"/>
    <property type="project" value="TreeGrafter"/>
</dbReference>
<dbReference type="GO" id="GO:0003779">
    <property type="term" value="F:actin binding"/>
    <property type="evidence" value="ECO:0007669"/>
    <property type="project" value="TreeGrafter"/>
</dbReference>
<protein>
    <recommendedName>
        <fullName evidence="5">PDZ domain-containing protein</fullName>
    </recommendedName>
</protein>
<dbReference type="SMART" id="SM00228">
    <property type="entry name" value="PDZ"/>
    <property type="match status" value="1"/>
</dbReference>
<evidence type="ECO:0000259" key="5">
    <source>
        <dbReference type="PROSITE" id="PS50106"/>
    </source>
</evidence>
<evidence type="ECO:0000313" key="7">
    <source>
        <dbReference type="EMBL" id="CAF1214991.1"/>
    </source>
</evidence>
<dbReference type="GO" id="GO:0001725">
    <property type="term" value="C:stress fiber"/>
    <property type="evidence" value="ECO:0007669"/>
    <property type="project" value="TreeGrafter"/>
</dbReference>
<evidence type="ECO:0000313" key="8">
    <source>
        <dbReference type="EMBL" id="CAF3655842.1"/>
    </source>
</evidence>
<feature type="region of interest" description="Disordered" evidence="4">
    <location>
        <begin position="44"/>
        <end position="72"/>
    </location>
</feature>
<keyword evidence="3" id="KW-0479">Metal-binding</keyword>
<dbReference type="Proteomes" id="UP000663882">
    <property type="component" value="Unassembled WGS sequence"/>
</dbReference>
<evidence type="ECO:0000313" key="9">
    <source>
        <dbReference type="Proteomes" id="UP000663870"/>
    </source>
</evidence>
<dbReference type="Gene3D" id="2.30.42.10">
    <property type="match status" value="1"/>
</dbReference>
<reference evidence="6" key="1">
    <citation type="submission" date="2021-02" db="EMBL/GenBank/DDBJ databases">
        <authorList>
            <person name="Nowell W R."/>
        </authorList>
    </citation>
    <scope>NUCLEOTIDE SEQUENCE</scope>
</reference>
<evidence type="ECO:0000256" key="1">
    <source>
        <dbReference type="ARBA" id="ARBA00004496"/>
    </source>
</evidence>
<dbReference type="InterPro" id="IPR036034">
    <property type="entry name" value="PDZ_sf"/>
</dbReference>
<dbReference type="GO" id="GO:0061061">
    <property type="term" value="P:muscle structure development"/>
    <property type="evidence" value="ECO:0007669"/>
    <property type="project" value="TreeGrafter"/>
</dbReference>
<dbReference type="SUPFAM" id="SSF50156">
    <property type="entry name" value="PDZ domain-like"/>
    <property type="match status" value="1"/>
</dbReference>
<dbReference type="AlphaFoldDB" id="A0A813XC22"/>
<keyword evidence="3" id="KW-0440">LIM domain</keyword>
<dbReference type="InterPro" id="IPR001478">
    <property type="entry name" value="PDZ"/>
</dbReference>
<keyword evidence="2" id="KW-0963">Cytoplasm</keyword>
<accession>A0A813XC22</accession>
<dbReference type="OrthoDB" id="44841at2759"/>
<proteinExistence type="predicted"/>
<feature type="domain" description="PDZ" evidence="5">
    <location>
        <begin position="10"/>
        <end position="80"/>
    </location>
</feature>
<evidence type="ECO:0000256" key="2">
    <source>
        <dbReference type="ARBA" id="ARBA00022490"/>
    </source>
</evidence>